<evidence type="ECO:0000256" key="1">
    <source>
        <dbReference type="SAM" id="SignalP"/>
    </source>
</evidence>
<name>A0A7S1AI56_NOCSC</name>
<reference evidence="2" key="1">
    <citation type="submission" date="2021-01" db="EMBL/GenBank/DDBJ databases">
        <authorList>
            <person name="Corre E."/>
            <person name="Pelletier E."/>
            <person name="Niang G."/>
            <person name="Scheremetjew M."/>
            <person name="Finn R."/>
            <person name="Kale V."/>
            <person name="Holt S."/>
            <person name="Cochrane G."/>
            <person name="Meng A."/>
            <person name="Brown T."/>
            <person name="Cohen L."/>
        </authorList>
    </citation>
    <scope>NUCLEOTIDE SEQUENCE</scope>
</reference>
<dbReference type="AlphaFoldDB" id="A0A7S1AI56"/>
<dbReference type="EMBL" id="HBFQ01041463">
    <property type="protein sequence ID" value="CAD8855012.1"/>
    <property type="molecule type" value="Transcribed_RNA"/>
</dbReference>
<evidence type="ECO:0000313" key="2">
    <source>
        <dbReference type="EMBL" id="CAD8855012.1"/>
    </source>
</evidence>
<feature type="signal peptide" evidence="1">
    <location>
        <begin position="1"/>
        <end position="20"/>
    </location>
</feature>
<accession>A0A7S1AI56</accession>
<proteinExistence type="predicted"/>
<organism evidence="2">
    <name type="scientific">Noctiluca scintillans</name>
    <name type="common">Sea sparkle</name>
    <name type="synonym">Red tide dinoflagellate</name>
    <dbReference type="NCBI Taxonomy" id="2966"/>
    <lineage>
        <taxon>Eukaryota</taxon>
        <taxon>Sar</taxon>
        <taxon>Alveolata</taxon>
        <taxon>Dinophyceae</taxon>
        <taxon>Noctilucales</taxon>
        <taxon>Noctilucaceae</taxon>
        <taxon>Noctiluca</taxon>
    </lineage>
</organism>
<protein>
    <submittedName>
        <fullName evidence="2">Uncharacterized protein</fullName>
    </submittedName>
</protein>
<sequence length="112" mass="12148">MVQFLSHIWLVFCLQGLVAAEEGVAVQATTQSGFLNALIVVTDDYPYQCKCEPATDDDLATLDVTSEDMEPDLGVCVYDRGIVCKQLPGSSTRSHAMLAILLGLLVSPMRNI</sequence>
<keyword evidence="1" id="KW-0732">Signal</keyword>
<feature type="chain" id="PRO_5030992040" evidence="1">
    <location>
        <begin position="21"/>
        <end position="112"/>
    </location>
</feature>
<gene>
    <name evidence="2" type="ORF">NSCI0253_LOCUS29364</name>
</gene>